<organism evidence="2 3">
    <name type="scientific">Paramuricea clavata</name>
    <name type="common">Red gorgonian</name>
    <name type="synonym">Violescent sea-whip</name>
    <dbReference type="NCBI Taxonomy" id="317549"/>
    <lineage>
        <taxon>Eukaryota</taxon>
        <taxon>Metazoa</taxon>
        <taxon>Cnidaria</taxon>
        <taxon>Anthozoa</taxon>
        <taxon>Octocorallia</taxon>
        <taxon>Malacalcyonacea</taxon>
        <taxon>Plexauridae</taxon>
        <taxon>Paramuricea</taxon>
    </lineage>
</organism>
<dbReference type="InterPro" id="IPR036397">
    <property type="entry name" value="RNaseH_sf"/>
</dbReference>
<keyword evidence="1" id="KW-0563">Paired box</keyword>
<dbReference type="OrthoDB" id="6145513at2759"/>
<dbReference type="InterPro" id="IPR036388">
    <property type="entry name" value="WH-like_DNA-bd_sf"/>
</dbReference>
<dbReference type="AlphaFoldDB" id="A0A7D9DMT2"/>
<keyword evidence="3" id="KW-1185">Reference proteome</keyword>
<dbReference type="Pfam" id="PF13358">
    <property type="entry name" value="DDE_3"/>
    <property type="match status" value="1"/>
</dbReference>
<gene>
    <name evidence="2" type="ORF">PACLA_8A053165</name>
</gene>
<proteinExistence type="predicted"/>
<dbReference type="PROSITE" id="PS51057">
    <property type="entry name" value="PAIRED_2"/>
    <property type="match status" value="1"/>
</dbReference>
<accession>A0A7D9DMT2</accession>
<protein>
    <submittedName>
        <fullName evidence="2">Paired box pox-meso</fullName>
    </submittedName>
</protein>
<dbReference type="Pfam" id="PF00292">
    <property type="entry name" value="PAX"/>
    <property type="match status" value="1"/>
</dbReference>
<dbReference type="GO" id="GO:0003677">
    <property type="term" value="F:DNA binding"/>
    <property type="evidence" value="ECO:0007669"/>
    <property type="project" value="InterPro"/>
</dbReference>
<dbReference type="InterPro" id="IPR047655">
    <property type="entry name" value="Transpos_IS630-like"/>
</dbReference>
<name>A0A7D9DMT2_PARCT</name>
<dbReference type="PANTHER" id="PTHR46564:SF1">
    <property type="entry name" value="TRANSPOSASE"/>
    <property type="match status" value="1"/>
</dbReference>
<reference evidence="2" key="1">
    <citation type="submission" date="2020-04" db="EMBL/GenBank/DDBJ databases">
        <authorList>
            <person name="Alioto T."/>
            <person name="Alioto T."/>
            <person name="Gomez Garrido J."/>
        </authorList>
    </citation>
    <scope>NUCLEOTIDE SEQUENCE</scope>
    <source>
        <strain evidence="2">A484AB</strain>
    </source>
</reference>
<comment type="caution">
    <text evidence="2">The sequence shown here is derived from an EMBL/GenBank/DDBJ whole genome shotgun (WGS) entry which is preliminary data.</text>
</comment>
<dbReference type="InterPro" id="IPR009057">
    <property type="entry name" value="Homeodomain-like_sf"/>
</dbReference>
<dbReference type="Gene3D" id="1.10.10.10">
    <property type="entry name" value="Winged helix-like DNA-binding domain superfamily/Winged helix DNA-binding domain"/>
    <property type="match status" value="2"/>
</dbReference>
<dbReference type="NCBIfam" id="NF033545">
    <property type="entry name" value="transpos_IS630"/>
    <property type="match status" value="1"/>
</dbReference>
<dbReference type="InterPro" id="IPR038717">
    <property type="entry name" value="Tc1-like_DDE_dom"/>
</dbReference>
<evidence type="ECO:0000256" key="1">
    <source>
        <dbReference type="ARBA" id="ARBA00022724"/>
    </source>
</evidence>
<dbReference type="SUPFAM" id="SSF46689">
    <property type="entry name" value="Homeodomain-like"/>
    <property type="match status" value="1"/>
</dbReference>
<dbReference type="Proteomes" id="UP001152795">
    <property type="component" value="Unassembled WGS sequence"/>
</dbReference>
<dbReference type="PANTHER" id="PTHR46564">
    <property type="entry name" value="TRANSPOSASE"/>
    <property type="match status" value="1"/>
</dbReference>
<dbReference type="SMART" id="SM00351">
    <property type="entry name" value="PAX"/>
    <property type="match status" value="1"/>
</dbReference>
<dbReference type="Gene3D" id="3.30.420.10">
    <property type="entry name" value="Ribonuclease H-like superfamily/Ribonuclease H"/>
    <property type="match status" value="1"/>
</dbReference>
<evidence type="ECO:0000313" key="3">
    <source>
        <dbReference type="Proteomes" id="UP001152795"/>
    </source>
</evidence>
<dbReference type="InterPro" id="IPR001523">
    <property type="entry name" value="Paired_dom"/>
</dbReference>
<evidence type="ECO:0000313" key="2">
    <source>
        <dbReference type="EMBL" id="CAB3988627.1"/>
    </source>
</evidence>
<dbReference type="EMBL" id="CACRXK020001355">
    <property type="protein sequence ID" value="CAB3988627.1"/>
    <property type="molecule type" value="Genomic_DNA"/>
</dbReference>
<dbReference type="GO" id="GO:0006355">
    <property type="term" value="P:regulation of DNA-templated transcription"/>
    <property type="evidence" value="ECO:0007669"/>
    <property type="project" value="InterPro"/>
</dbReference>
<sequence length="392" mass="45043">MLQYSFGNWLEQLPINAGNLQLTWRPKFECQLQGFILNLYTVPVFISVIFRLYAMSHVQKTKIASLPVRKRMLNLWLAGESFSAVASRTGVTSKTVSNIVRQFTERGHLFPLKPGGKERQIATPIVVEYIEFQKLSKPSITAFEIQVALMNDGVCNLENLPSKSTISDVLRKDLNFTFKKLKVVPQESLNEQNQVKSIEYAMLMSQVDPSRVHFFDESSVKRTTGNRHYGHAKRGKRAIEVKRYASDCNYTINLLQSRFGITHYNLLEGASNGLEMLHFFHESMQVVDEFYGNPVLAHGDIVVMDNCRFHHGHFAEAELRRMLGQRDITLIFQPPYSPEFNPCEFSFSVIKSFLRKHENFALNFTELAILRALEVITPNMCTNFFRHCGFLV</sequence>